<proteinExistence type="predicted"/>
<evidence type="ECO:0000313" key="1">
    <source>
        <dbReference type="EMBL" id="KAF4089635.1"/>
    </source>
</evidence>
<reference evidence="1 2" key="1">
    <citation type="submission" date="2020-02" db="EMBL/GenBank/DDBJ databases">
        <title>A chromosome-scale genome assembly of the black bullhead catfish (Ameiurus melas).</title>
        <authorList>
            <person name="Wen M."/>
            <person name="Zham M."/>
            <person name="Cabau C."/>
            <person name="Klopp C."/>
            <person name="Donnadieu C."/>
            <person name="Roques C."/>
            <person name="Bouchez O."/>
            <person name="Lampietro C."/>
            <person name="Jouanno E."/>
            <person name="Herpin A."/>
            <person name="Louis A."/>
            <person name="Berthelot C."/>
            <person name="Parey E."/>
            <person name="Roest-Crollius H."/>
            <person name="Braasch I."/>
            <person name="Postlethwait J."/>
            <person name="Robinson-Rechavi M."/>
            <person name="Echchiki A."/>
            <person name="Begum T."/>
            <person name="Montfort J."/>
            <person name="Schartl M."/>
            <person name="Bobe J."/>
            <person name="Guiguen Y."/>
        </authorList>
    </citation>
    <scope>NUCLEOTIDE SEQUENCE [LARGE SCALE GENOMIC DNA]</scope>
    <source>
        <strain evidence="1">M_S1</strain>
        <tissue evidence="1">Blood</tissue>
    </source>
</reference>
<gene>
    <name evidence="1" type="ORF">AMELA_G00069500</name>
</gene>
<accession>A0A7J6B3R8</accession>
<keyword evidence="2" id="KW-1185">Reference proteome</keyword>
<evidence type="ECO:0000313" key="2">
    <source>
        <dbReference type="Proteomes" id="UP000593565"/>
    </source>
</evidence>
<organism evidence="1 2">
    <name type="scientific">Ameiurus melas</name>
    <name type="common">Black bullhead</name>
    <name type="synonym">Silurus melas</name>
    <dbReference type="NCBI Taxonomy" id="219545"/>
    <lineage>
        <taxon>Eukaryota</taxon>
        <taxon>Metazoa</taxon>
        <taxon>Chordata</taxon>
        <taxon>Craniata</taxon>
        <taxon>Vertebrata</taxon>
        <taxon>Euteleostomi</taxon>
        <taxon>Actinopterygii</taxon>
        <taxon>Neopterygii</taxon>
        <taxon>Teleostei</taxon>
        <taxon>Ostariophysi</taxon>
        <taxon>Siluriformes</taxon>
        <taxon>Ictaluridae</taxon>
        <taxon>Ameiurus</taxon>
    </lineage>
</organism>
<dbReference type="Proteomes" id="UP000593565">
    <property type="component" value="Unassembled WGS sequence"/>
</dbReference>
<name>A0A7J6B3R8_AMEME</name>
<dbReference type="AlphaFoldDB" id="A0A7J6B3R8"/>
<sequence>MLVIQFSKFTVWPDLWLIRCGGVKLSTRPHTVDSIWQPCMRLSPCGLNLTLRSPYKVALVTAECSALFLASVLPHSAPLPRTVPHLYPDSSHFRSRVAFFSLTFIFFPLCESWSLLSCKYT</sequence>
<comment type="caution">
    <text evidence="1">The sequence shown here is derived from an EMBL/GenBank/DDBJ whole genome shotgun (WGS) entry which is preliminary data.</text>
</comment>
<protein>
    <submittedName>
        <fullName evidence="1">Uncharacterized protein</fullName>
    </submittedName>
</protein>
<dbReference type="EMBL" id="JAAGNN010000005">
    <property type="protein sequence ID" value="KAF4089635.1"/>
    <property type="molecule type" value="Genomic_DNA"/>
</dbReference>